<dbReference type="AlphaFoldDB" id="A0A8J3NJI1"/>
<reference evidence="1 2" key="1">
    <citation type="submission" date="2021-01" db="EMBL/GenBank/DDBJ databases">
        <title>Whole genome shotgun sequence of Catellatospora bangladeshensis NBRC 107357.</title>
        <authorList>
            <person name="Komaki H."/>
            <person name="Tamura T."/>
        </authorList>
    </citation>
    <scope>NUCLEOTIDE SEQUENCE [LARGE SCALE GENOMIC DNA]</scope>
    <source>
        <strain evidence="1 2">NBRC 107357</strain>
    </source>
</reference>
<evidence type="ECO:0000313" key="2">
    <source>
        <dbReference type="Proteomes" id="UP000601223"/>
    </source>
</evidence>
<sequence>MRVRRQSWQSYWYELRFRPEGDPSFAPMSPDGPRRVPDESLALGTVGEFAEGLLAAGADELDDLRGELRVLVYTEAAPAPGTEPVLVRTVELGRH</sequence>
<comment type="caution">
    <text evidence="1">The sequence shown here is derived from an EMBL/GenBank/DDBJ whole genome shotgun (WGS) entry which is preliminary data.</text>
</comment>
<dbReference type="Proteomes" id="UP000601223">
    <property type="component" value="Unassembled WGS sequence"/>
</dbReference>
<dbReference type="RefSeq" id="WP_203745937.1">
    <property type="nucleotide sequence ID" value="NZ_BONF01000014.1"/>
</dbReference>
<dbReference type="EMBL" id="BONF01000014">
    <property type="protein sequence ID" value="GIF81491.1"/>
    <property type="molecule type" value="Genomic_DNA"/>
</dbReference>
<proteinExistence type="predicted"/>
<accession>A0A8J3NJI1</accession>
<organism evidence="1 2">
    <name type="scientific">Catellatospora bangladeshensis</name>
    <dbReference type="NCBI Taxonomy" id="310355"/>
    <lineage>
        <taxon>Bacteria</taxon>
        <taxon>Bacillati</taxon>
        <taxon>Actinomycetota</taxon>
        <taxon>Actinomycetes</taxon>
        <taxon>Micromonosporales</taxon>
        <taxon>Micromonosporaceae</taxon>
        <taxon>Catellatospora</taxon>
    </lineage>
</organism>
<protein>
    <submittedName>
        <fullName evidence="1">Uncharacterized protein</fullName>
    </submittedName>
</protein>
<name>A0A8J3NJI1_9ACTN</name>
<keyword evidence="2" id="KW-1185">Reference proteome</keyword>
<gene>
    <name evidence="1" type="ORF">Cba03nite_28400</name>
</gene>
<evidence type="ECO:0000313" key="1">
    <source>
        <dbReference type="EMBL" id="GIF81491.1"/>
    </source>
</evidence>